<dbReference type="GO" id="GO:0006303">
    <property type="term" value="P:double-strand break repair via nonhomologous end joining"/>
    <property type="evidence" value="ECO:0007669"/>
    <property type="project" value="InterPro"/>
</dbReference>
<dbReference type="EMBL" id="CAJNOH010010295">
    <property type="protein sequence ID" value="CAF1510833.1"/>
    <property type="molecule type" value="Genomic_DNA"/>
</dbReference>
<feature type="non-terminal residue" evidence="3">
    <location>
        <position position="132"/>
    </location>
</feature>
<comment type="caution">
    <text evidence="3">The sequence shown here is derived from an EMBL/GenBank/DDBJ whole genome shotgun (WGS) entry which is preliminary data.</text>
</comment>
<name>A0A816F9T2_9BILA</name>
<reference evidence="3" key="1">
    <citation type="submission" date="2021-02" db="EMBL/GenBank/DDBJ databases">
        <authorList>
            <person name="Nowell W R."/>
        </authorList>
    </citation>
    <scope>NUCLEOTIDE SEQUENCE</scope>
</reference>
<evidence type="ECO:0000259" key="1">
    <source>
        <dbReference type="Pfam" id="PF19704"/>
    </source>
</evidence>
<accession>A0A816F9T2</accession>
<evidence type="ECO:0000313" key="4">
    <source>
        <dbReference type="Proteomes" id="UP000663870"/>
    </source>
</evidence>
<dbReference type="AlphaFoldDB" id="A0A816F9T2"/>
<sequence length="132" mass="15540">MSEKFYHHVREQLLQLLSSKNEYIRVNSRNFWCDSKGLSTSSHHRLIALVDQLYSIKTENEYLNYSTNLLLEYQQQSSNSTSSIILQTQEISNRQQFIPTQMLDNNTNYNWLKQTNTLDSINTFILPTLSTQ</sequence>
<feature type="domain" description="DNA-dependent protein kinase catalytic subunit CC5" evidence="1">
    <location>
        <begin position="2"/>
        <end position="83"/>
    </location>
</feature>
<dbReference type="Pfam" id="PF19704">
    <property type="entry name" value="DNAPKcs_CC5"/>
    <property type="match status" value="1"/>
</dbReference>
<evidence type="ECO:0000313" key="2">
    <source>
        <dbReference type="EMBL" id="CAF1510833.1"/>
    </source>
</evidence>
<dbReference type="InterPro" id="IPR045581">
    <property type="entry name" value="DNAPKcs_CC5"/>
</dbReference>
<dbReference type="Proteomes" id="UP000663870">
    <property type="component" value="Unassembled WGS sequence"/>
</dbReference>
<keyword evidence="4" id="KW-1185">Reference proteome</keyword>
<dbReference type="Proteomes" id="UP000663854">
    <property type="component" value="Unassembled WGS sequence"/>
</dbReference>
<evidence type="ECO:0000313" key="3">
    <source>
        <dbReference type="EMBL" id="CAF1658495.1"/>
    </source>
</evidence>
<proteinExistence type="predicted"/>
<gene>
    <name evidence="3" type="ORF">JXQ802_LOCUS55669</name>
    <name evidence="2" type="ORF">PYM288_LOCUS39134</name>
</gene>
<protein>
    <recommendedName>
        <fullName evidence="1">DNA-dependent protein kinase catalytic subunit CC5 domain-containing protein</fullName>
    </recommendedName>
</protein>
<dbReference type="EMBL" id="CAJNOL010012110">
    <property type="protein sequence ID" value="CAF1658495.1"/>
    <property type="molecule type" value="Genomic_DNA"/>
</dbReference>
<organism evidence="3 4">
    <name type="scientific">Rotaria sordida</name>
    <dbReference type="NCBI Taxonomy" id="392033"/>
    <lineage>
        <taxon>Eukaryota</taxon>
        <taxon>Metazoa</taxon>
        <taxon>Spiralia</taxon>
        <taxon>Gnathifera</taxon>
        <taxon>Rotifera</taxon>
        <taxon>Eurotatoria</taxon>
        <taxon>Bdelloidea</taxon>
        <taxon>Philodinida</taxon>
        <taxon>Philodinidae</taxon>
        <taxon>Rotaria</taxon>
    </lineage>
</organism>